<keyword evidence="1" id="KW-0472">Membrane</keyword>
<keyword evidence="1" id="KW-0812">Transmembrane</keyword>
<evidence type="ECO:0000313" key="2">
    <source>
        <dbReference type="EMBL" id="JAH92975.1"/>
    </source>
</evidence>
<dbReference type="AlphaFoldDB" id="A0A0E9WTU7"/>
<sequence>MLIGLLLLPLPTTYIPRKDHTTFIFFIPAFFFLSFAFIGC</sequence>
<reference evidence="2" key="2">
    <citation type="journal article" date="2015" name="Fish Shellfish Immunol.">
        <title>Early steps in the European eel (Anguilla anguilla)-Vibrio vulnificus interaction in the gills: Role of the RtxA13 toxin.</title>
        <authorList>
            <person name="Callol A."/>
            <person name="Pajuelo D."/>
            <person name="Ebbesson L."/>
            <person name="Teles M."/>
            <person name="MacKenzie S."/>
            <person name="Amaro C."/>
        </authorList>
    </citation>
    <scope>NUCLEOTIDE SEQUENCE</scope>
</reference>
<feature type="transmembrane region" description="Helical" evidence="1">
    <location>
        <begin position="20"/>
        <end position="38"/>
    </location>
</feature>
<evidence type="ECO:0000256" key="1">
    <source>
        <dbReference type="SAM" id="Phobius"/>
    </source>
</evidence>
<name>A0A0E9WTU7_ANGAN</name>
<proteinExistence type="predicted"/>
<protein>
    <submittedName>
        <fullName evidence="2">Uncharacterized protein</fullName>
    </submittedName>
</protein>
<keyword evidence="1" id="KW-1133">Transmembrane helix</keyword>
<reference evidence="2" key="1">
    <citation type="submission" date="2014-11" db="EMBL/GenBank/DDBJ databases">
        <authorList>
            <person name="Amaro Gonzalez C."/>
        </authorList>
    </citation>
    <scope>NUCLEOTIDE SEQUENCE</scope>
</reference>
<accession>A0A0E9WTU7</accession>
<organism evidence="2">
    <name type="scientific">Anguilla anguilla</name>
    <name type="common">European freshwater eel</name>
    <name type="synonym">Muraena anguilla</name>
    <dbReference type="NCBI Taxonomy" id="7936"/>
    <lineage>
        <taxon>Eukaryota</taxon>
        <taxon>Metazoa</taxon>
        <taxon>Chordata</taxon>
        <taxon>Craniata</taxon>
        <taxon>Vertebrata</taxon>
        <taxon>Euteleostomi</taxon>
        <taxon>Actinopterygii</taxon>
        <taxon>Neopterygii</taxon>
        <taxon>Teleostei</taxon>
        <taxon>Anguilliformes</taxon>
        <taxon>Anguillidae</taxon>
        <taxon>Anguilla</taxon>
    </lineage>
</organism>
<dbReference type="EMBL" id="GBXM01015602">
    <property type="protein sequence ID" value="JAH92975.1"/>
    <property type="molecule type" value="Transcribed_RNA"/>
</dbReference>